<evidence type="ECO:0000313" key="1">
    <source>
        <dbReference type="EMBL" id="KAI4469775.1"/>
    </source>
</evidence>
<organism evidence="1 2">
    <name type="scientific">Holotrichia oblita</name>
    <name type="common">Chafer beetle</name>
    <dbReference type="NCBI Taxonomy" id="644536"/>
    <lineage>
        <taxon>Eukaryota</taxon>
        <taxon>Metazoa</taxon>
        <taxon>Ecdysozoa</taxon>
        <taxon>Arthropoda</taxon>
        <taxon>Hexapoda</taxon>
        <taxon>Insecta</taxon>
        <taxon>Pterygota</taxon>
        <taxon>Neoptera</taxon>
        <taxon>Endopterygota</taxon>
        <taxon>Coleoptera</taxon>
        <taxon>Polyphaga</taxon>
        <taxon>Scarabaeiformia</taxon>
        <taxon>Scarabaeidae</taxon>
        <taxon>Melolonthinae</taxon>
        <taxon>Holotrichia</taxon>
    </lineage>
</organism>
<evidence type="ECO:0000313" key="2">
    <source>
        <dbReference type="Proteomes" id="UP001056778"/>
    </source>
</evidence>
<reference evidence="1" key="1">
    <citation type="submission" date="2022-04" db="EMBL/GenBank/DDBJ databases">
        <title>Chromosome-scale genome assembly of Holotrichia oblita Faldermann.</title>
        <authorList>
            <person name="Rongchong L."/>
        </authorList>
    </citation>
    <scope>NUCLEOTIDE SEQUENCE</scope>
    <source>
        <strain evidence="1">81SQS9</strain>
    </source>
</reference>
<sequence length="688" mass="77223">MNMTFVEENQLKVSVNPLTKGTLLFCVNQTGNRNSCKMDMPRKYIKKTDPKYARDVLIAAMEAVNTGTSIYAASKQFGVPESTIRNRVKRKTPVTRVGAGRSSFLPSAIEQDLADNVILLSSVHNPLTRGEILNTVHEYCKVKQIRNPFSKKADALPGEEFLRGFFKRHPNLVSRKAEALQVARVNCSTKENYSIFFRLLERKIKELNISSPEQIINLDETGYDTSLATTVIARKGAKCVSQKQPGSGKDTFTVVETITANGHIFPPGGPEGTGYLVSKNGWQDKSTFLKYFEEFIKWTTDWKKPILLLFDGHGSHIQYAVSSLALQNDIHILILPAHSSQTLQPLDVAVFGPAKKVWMKIKRNYFKKSNTNITKEVFPSLMKELRDEGGFPKENIIAGFRAAGIWPLNPRKVLDSMQDQDVPIELHVTADEPSNQSINNNMVDNEPRNKPTTAQTDNELQNKPTTSRIDTELQIRPTTSTILNVEHNNETSSLDTSTLTTATTQGKLGEHSIVTFRDVLLKTVTPKSRSMNNKKVRMTFNNKVLTEVDVIKKPQNSTNDLSVTNKRAKKTIKNVESSSESEEISLHDSSDDISLFSDEDQDETLEENTNLGDLELGGYVVAEYENRWYVANILDIKNKNKILKLKYMEPKGPNNFVWPSKNDIFDTSISDILTTVRTPVSVSKGSWA</sequence>
<gene>
    <name evidence="1" type="ORF">MML48_1g18716</name>
</gene>
<name>A0ACB9TSG7_HOLOL</name>
<comment type="caution">
    <text evidence="1">The sequence shown here is derived from an EMBL/GenBank/DDBJ whole genome shotgun (WGS) entry which is preliminary data.</text>
</comment>
<proteinExistence type="predicted"/>
<accession>A0ACB9TSG7</accession>
<dbReference type="Proteomes" id="UP001056778">
    <property type="component" value="Chromosome 1"/>
</dbReference>
<keyword evidence="2" id="KW-1185">Reference proteome</keyword>
<dbReference type="EMBL" id="CM043015">
    <property type="protein sequence ID" value="KAI4469775.1"/>
    <property type="molecule type" value="Genomic_DNA"/>
</dbReference>
<protein>
    <submittedName>
        <fullName evidence="1">Uncharacterized protein</fullName>
    </submittedName>
</protein>